<dbReference type="STRING" id="1121013.GCA_000426365_02346"/>
<sequence>MTADRSGNDWQDLAGDWQAQTVPVVDIDGIRAEVERRGRTLRRVLVGEWLLTVFAALACGGVALFGDHTFDRVMFGGLALLVVAYQVAMTRLRRHEWNPAGSDAAAMVDLELRRARTVLRYWWIGLWTCVAMVLVPLVLIAWGHSQASPEARLAALYGAVAGMILAGVPTAIYGIWSCRRARARIVRYERLQQELAGP</sequence>
<dbReference type="eggNOG" id="ENOG50313XE">
    <property type="taxonomic scope" value="Bacteria"/>
</dbReference>
<proteinExistence type="predicted"/>
<evidence type="ECO:0000313" key="3">
    <source>
        <dbReference type="Proteomes" id="UP000029391"/>
    </source>
</evidence>
<keyword evidence="1" id="KW-1133">Transmembrane helix</keyword>
<protein>
    <recommendedName>
        <fullName evidence="4">Transmembrane protein</fullName>
    </recommendedName>
</protein>
<dbReference type="Proteomes" id="UP000029391">
    <property type="component" value="Unassembled WGS sequence"/>
</dbReference>
<accession>A0A091BE69</accession>
<evidence type="ECO:0000256" key="1">
    <source>
        <dbReference type="SAM" id="Phobius"/>
    </source>
</evidence>
<dbReference type="EMBL" id="AWXU01000028">
    <property type="protein sequence ID" value="KFN49832.1"/>
    <property type="molecule type" value="Genomic_DNA"/>
</dbReference>
<organism evidence="2 3">
    <name type="scientific">Arenimonas composti TR7-09 = DSM 18010</name>
    <dbReference type="NCBI Taxonomy" id="1121013"/>
    <lineage>
        <taxon>Bacteria</taxon>
        <taxon>Pseudomonadati</taxon>
        <taxon>Pseudomonadota</taxon>
        <taxon>Gammaproteobacteria</taxon>
        <taxon>Lysobacterales</taxon>
        <taxon>Lysobacteraceae</taxon>
        <taxon>Arenimonas</taxon>
    </lineage>
</organism>
<comment type="caution">
    <text evidence="2">The sequence shown here is derived from an EMBL/GenBank/DDBJ whole genome shotgun (WGS) entry which is preliminary data.</text>
</comment>
<name>A0A091BE69_9GAMM</name>
<feature type="transmembrane region" description="Helical" evidence="1">
    <location>
        <begin position="72"/>
        <end position="88"/>
    </location>
</feature>
<keyword evidence="3" id="KW-1185">Reference proteome</keyword>
<reference evidence="2 3" key="1">
    <citation type="submission" date="2013-09" db="EMBL/GenBank/DDBJ databases">
        <title>Genome sequencing of Arenimonas composti.</title>
        <authorList>
            <person name="Chen F."/>
            <person name="Wang G."/>
        </authorList>
    </citation>
    <scope>NUCLEOTIDE SEQUENCE [LARGE SCALE GENOMIC DNA]</scope>
    <source>
        <strain evidence="2 3">TR7-09</strain>
    </source>
</reference>
<dbReference type="AlphaFoldDB" id="A0A091BE69"/>
<feature type="transmembrane region" description="Helical" evidence="1">
    <location>
        <begin position="154"/>
        <end position="176"/>
    </location>
</feature>
<dbReference type="RefSeq" id="WP_026817301.1">
    <property type="nucleotide sequence ID" value="NZ_AUFF01000007.1"/>
</dbReference>
<gene>
    <name evidence="2" type="ORF">P873_08910</name>
</gene>
<keyword evidence="1" id="KW-0472">Membrane</keyword>
<dbReference type="OrthoDB" id="5966594at2"/>
<feature type="transmembrane region" description="Helical" evidence="1">
    <location>
        <begin position="45"/>
        <end position="66"/>
    </location>
</feature>
<feature type="transmembrane region" description="Helical" evidence="1">
    <location>
        <begin position="121"/>
        <end position="142"/>
    </location>
</feature>
<keyword evidence="1" id="KW-0812">Transmembrane</keyword>
<evidence type="ECO:0008006" key="4">
    <source>
        <dbReference type="Google" id="ProtNLM"/>
    </source>
</evidence>
<evidence type="ECO:0000313" key="2">
    <source>
        <dbReference type="EMBL" id="KFN49832.1"/>
    </source>
</evidence>